<comment type="caution">
    <text evidence="1">The sequence shown here is derived from an EMBL/GenBank/DDBJ whole genome shotgun (WGS) entry which is preliminary data.</text>
</comment>
<evidence type="ECO:0000313" key="1">
    <source>
        <dbReference type="EMBL" id="RDB27149.1"/>
    </source>
</evidence>
<dbReference type="InParanoid" id="A0A369JXT4"/>
<organism evidence="1 2">
    <name type="scientific">Hypsizygus marmoreus</name>
    <name type="common">White beech mushroom</name>
    <name type="synonym">Agaricus marmoreus</name>
    <dbReference type="NCBI Taxonomy" id="39966"/>
    <lineage>
        <taxon>Eukaryota</taxon>
        <taxon>Fungi</taxon>
        <taxon>Dikarya</taxon>
        <taxon>Basidiomycota</taxon>
        <taxon>Agaricomycotina</taxon>
        <taxon>Agaricomycetes</taxon>
        <taxon>Agaricomycetidae</taxon>
        <taxon>Agaricales</taxon>
        <taxon>Tricholomatineae</taxon>
        <taxon>Lyophyllaceae</taxon>
        <taxon>Hypsizygus</taxon>
    </lineage>
</organism>
<name>A0A369JXT4_HYPMA</name>
<evidence type="ECO:0000313" key="2">
    <source>
        <dbReference type="Proteomes" id="UP000076154"/>
    </source>
</evidence>
<accession>A0A369JXT4</accession>
<gene>
    <name evidence="1" type="ORF">Hypma_004617</name>
</gene>
<dbReference type="EMBL" id="LUEZ02000018">
    <property type="protein sequence ID" value="RDB27149.1"/>
    <property type="molecule type" value="Genomic_DNA"/>
</dbReference>
<keyword evidence="2" id="KW-1185">Reference proteome</keyword>
<dbReference type="AlphaFoldDB" id="A0A369JXT4"/>
<dbReference type="Proteomes" id="UP000076154">
    <property type="component" value="Unassembled WGS sequence"/>
</dbReference>
<sequence>MPRTTPRGTHQFNLVLPYNDLDRDCKDASHPAACMSSTSPSIARPASRFPDLKPPSNSYRVEKRYCWFLKEVEGEGSAGVQRALLASISRFLLTWRNPGDGIPWKWMTPDCSRDAALGEGYLVRKATFRERPERTRHWPQEQLYSWELRSQGSRCRNPCWKTQRPSPRLSLLLLSSLVGSRSSSSSETSVQAVHQQVRSGQMRASERVTYPWTNSKLQPPDYFAIQTVLIPVEAIIDVIFSSFEFDDLVACSALYTSWLYITRPYVRLEDAFSGLGLHVVFAPEVRQCFKPLASQNSQIAAIDYTKSYLDAVLDLIWAGASTLVGIDRLAFDHLLTSLLKVVSALRGMEVSIY</sequence>
<reference evidence="1" key="1">
    <citation type="submission" date="2018-04" db="EMBL/GenBank/DDBJ databases">
        <title>Whole genome sequencing of Hypsizygus marmoreus.</title>
        <authorList>
            <person name="Choi I.-G."/>
            <person name="Min B."/>
            <person name="Kim J.-G."/>
            <person name="Kim S."/>
            <person name="Oh Y.-L."/>
            <person name="Kong W.-S."/>
            <person name="Park H."/>
            <person name="Jeong J."/>
            <person name="Song E.-S."/>
        </authorList>
    </citation>
    <scope>NUCLEOTIDE SEQUENCE [LARGE SCALE GENOMIC DNA]</scope>
    <source>
        <strain evidence="1">51987-8</strain>
    </source>
</reference>
<protein>
    <submittedName>
        <fullName evidence="1">Uncharacterized protein</fullName>
    </submittedName>
</protein>
<proteinExistence type="predicted"/>